<organism evidence="1 2">
    <name type="scientific">Mycobacterium lentiflavum</name>
    <dbReference type="NCBI Taxonomy" id="141349"/>
    <lineage>
        <taxon>Bacteria</taxon>
        <taxon>Bacillati</taxon>
        <taxon>Actinomycetota</taxon>
        <taxon>Actinomycetes</taxon>
        <taxon>Mycobacteriales</taxon>
        <taxon>Mycobacteriaceae</taxon>
        <taxon>Mycobacterium</taxon>
        <taxon>Mycobacterium simiae complex</taxon>
    </lineage>
</organism>
<dbReference type="EMBL" id="CTEE01000002">
    <property type="protein sequence ID" value="CQD24009.1"/>
    <property type="molecule type" value="Genomic_DNA"/>
</dbReference>
<gene>
    <name evidence="1" type="ORF">BN1232_06004</name>
</gene>
<evidence type="ECO:0000313" key="1">
    <source>
        <dbReference type="EMBL" id="CQD24009.1"/>
    </source>
</evidence>
<dbReference type="AlphaFoldDB" id="A0A0E4H1T9"/>
<evidence type="ECO:0000313" key="2">
    <source>
        <dbReference type="Proteomes" id="UP000199251"/>
    </source>
</evidence>
<dbReference type="Proteomes" id="UP000199251">
    <property type="component" value="Unassembled WGS sequence"/>
</dbReference>
<dbReference type="STRING" id="141349.BN1232_06004"/>
<proteinExistence type="predicted"/>
<reference evidence="1 2" key="1">
    <citation type="submission" date="2015-03" db="EMBL/GenBank/DDBJ databases">
        <authorList>
            <person name="Urmite Genomes"/>
        </authorList>
    </citation>
    <scope>NUCLEOTIDE SEQUENCE [LARGE SCALE GENOMIC DNA]</scope>
    <source>
        <strain evidence="1 2">CSUR P1491</strain>
    </source>
</reference>
<sequence>MSDPVRIDTAHGVVHGVRLHGVRVHRVGYQPDPWAWTPWEYAGDDGRFHGRWDDPHGTWRTLYLGASPLACYLEVLAQFREDPHMQVEMAEILDNDADGHLYPTARAGRLPRSWCKPRLLASGRLSGAFALPGHQQSLPTLRRAFLPTARSLGLADLDAAAIRDSRPRALTQAISAWLYTLRTPDGKPLNGIQFQSRHGDGLLLWAVYERDRTAGTPPEVGPDGSAPITIDDPQLLEAMRLHHLNWAD</sequence>
<dbReference type="RefSeq" id="WP_090609812.1">
    <property type="nucleotide sequence ID" value="NZ_CTEE01000002.1"/>
</dbReference>
<dbReference type="OrthoDB" id="4722229at2"/>
<protein>
    <submittedName>
        <fullName evidence="1">RES domain protein</fullName>
    </submittedName>
</protein>
<accession>A0A0E4H1T9</accession>
<name>A0A0E4H1T9_MYCLN</name>